<accession>A0A1G4K007</accession>
<evidence type="ECO:0000256" key="3">
    <source>
        <dbReference type="ARBA" id="ARBA00022946"/>
    </source>
</evidence>
<keyword evidence="4" id="KW-0689">Ribosomal protein</keyword>
<dbReference type="GO" id="GO:0005762">
    <property type="term" value="C:mitochondrial large ribosomal subunit"/>
    <property type="evidence" value="ECO:0007669"/>
    <property type="project" value="EnsemblFungi"/>
</dbReference>
<dbReference type="PANTHER" id="PTHR13124">
    <property type="entry name" value="39S RIBOSOMAL PROTEIN L46, MITOCHONDRIAL PRECURSOR-RELATED"/>
    <property type="match status" value="1"/>
</dbReference>
<evidence type="ECO:0000256" key="5">
    <source>
        <dbReference type="ARBA" id="ARBA00023128"/>
    </source>
</evidence>
<dbReference type="CDD" id="cd04661">
    <property type="entry name" value="NUDIX_MRP_L46"/>
    <property type="match status" value="1"/>
</dbReference>
<evidence type="ECO:0000256" key="2">
    <source>
        <dbReference type="ARBA" id="ARBA00009070"/>
    </source>
</evidence>
<protein>
    <recommendedName>
        <fullName evidence="7">Large ribosomal subunit protein mL46</fullName>
    </recommendedName>
</protein>
<dbReference type="AlphaFoldDB" id="A0A1G4K007"/>
<keyword evidence="11" id="KW-1185">Reference proteome</keyword>
<proteinExistence type="inferred from homology"/>
<evidence type="ECO:0000313" key="11">
    <source>
        <dbReference type="Proteomes" id="UP000190274"/>
    </source>
</evidence>
<dbReference type="STRING" id="1266660.A0A1G4K007"/>
<comment type="subcellular location">
    <subcellularLocation>
        <location evidence="1">Mitochondrion</location>
    </subcellularLocation>
</comment>
<dbReference type="Gene3D" id="3.90.79.10">
    <property type="entry name" value="Nucleoside Triphosphate Pyrophosphohydrolase"/>
    <property type="match status" value="1"/>
</dbReference>
<evidence type="ECO:0000256" key="4">
    <source>
        <dbReference type="ARBA" id="ARBA00022980"/>
    </source>
</evidence>
<dbReference type="Proteomes" id="UP000190274">
    <property type="component" value="Chromosome H"/>
</dbReference>
<evidence type="ECO:0000256" key="1">
    <source>
        <dbReference type="ARBA" id="ARBA00004173"/>
    </source>
</evidence>
<comment type="similarity">
    <text evidence="2">Belongs to the mitochondrion-specific ribosomal protein mL46 family.</text>
</comment>
<sequence>MRLHILAHRGVASTPQSRTIKAGLILSRIPIVTQDLTSLEKQYYDYQSELEKRLMWTFPQYFYYRKGTLAEKRFLAAQKGPVSRQPGVWFPKGIPDVKHNRERRTKQVVNLPHSLSNGGSSEEGSDGDSISRPIVPNSRITQADKSSDLQSLERGLSSTLYLLVKNNTGQWKFPSFPVKSSLDSKKRPLHATAEAGLRDLGGPNINTWSISNTPAGVLNSPEAAEFLIKSHIISGRFELQPNSQYNEFAWLTKKEIQQRVDEAYYQTLACLLAGN</sequence>
<dbReference type="EMBL" id="LT598461">
    <property type="protein sequence ID" value="SCU96810.1"/>
    <property type="molecule type" value="Genomic_DNA"/>
</dbReference>
<reference evidence="10 11" key="1">
    <citation type="submission" date="2016-03" db="EMBL/GenBank/DDBJ databases">
        <authorList>
            <person name="Devillers H."/>
        </authorList>
    </citation>
    <scope>NUCLEOTIDE SEQUENCE [LARGE SCALE GENOMIC DNA]</scope>
    <source>
        <strain evidence="10">CBS 10888</strain>
    </source>
</reference>
<dbReference type="Pfam" id="PF11788">
    <property type="entry name" value="MRP-L46"/>
    <property type="match status" value="1"/>
</dbReference>
<dbReference type="GO" id="GO:0003735">
    <property type="term" value="F:structural constituent of ribosome"/>
    <property type="evidence" value="ECO:0007669"/>
    <property type="project" value="EnsemblFungi"/>
</dbReference>
<feature type="compositionally biased region" description="Polar residues" evidence="8">
    <location>
        <begin position="138"/>
        <end position="148"/>
    </location>
</feature>
<keyword evidence="6" id="KW-0687">Ribonucleoprotein</keyword>
<dbReference type="InterPro" id="IPR021757">
    <property type="entry name" value="Ribosomal_mL46_N"/>
</dbReference>
<gene>
    <name evidence="10" type="ORF">LADA_0H02872G</name>
</gene>
<keyword evidence="5" id="KW-0496">Mitochondrion</keyword>
<dbReference type="InterPro" id="IPR040008">
    <property type="entry name" value="Ribosomal_mL46"/>
</dbReference>
<feature type="domain" description="Large ribosomal subunit protein mL46 N-terminal" evidence="9">
    <location>
        <begin position="19"/>
        <end position="144"/>
    </location>
</feature>
<evidence type="ECO:0000259" key="9">
    <source>
        <dbReference type="Pfam" id="PF11788"/>
    </source>
</evidence>
<feature type="region of interest" description="Disordered" evidence="8">
    <location>
        <begin position="90"/>
        <end position="148"/>
    </location>
</feature>
<dbReference type="OrthoDB" id="414075at2759"/>
<evidence type="ECO:0000256" key="7">
    <source>
        <dbReference type="ARBA" id="ARBA00035190"/>
    </source>
</evidence>
<evidence type="ECO:0000256" key="6">
    <source>
        <dbReference type="ARBA" id="ARBA00023274"/>
    </source>
</evidence>
<name>A0A1G4K007_9SACH</name>
<organism evidence="10 11">
    <name type="scientific">Lachancea dasiensis</name>
    <dbReference type="NCBI Taxonomy" id="1072105"/>
    <lineage>
        <taxon>Eukaryota</taxon>
        <taxon>Fungi</taxon>
        <taxon>Dikarya</taxon>
        <taxon>Ascomycota</taxon>
        <taxon>Saccharomycotina</taxon>
        <taxon>Saccharomycetes</taxon>
        <taxon>Saccharomycetales</taxon>
        <taxon>Saccharomycetaceae</taxon>
        <taxon>Lachancea</taxon>
    </lineage>
</organism>
<dbReference type="PANTHER" id="PTHR13124:SF12">
    <property type="entry name" value="LARGE RIBOSOMAL SUBUNIT PROTEIN ML46"/>
    <property type="match status" value="1"/>
</dbReference>
<keyword evidence="3" id="KW-0809">Transit peptide</keyword>
<dbReference type="InterPro" id="IPR033650">
    <property type="entry name" value="Ribosomal_mL46_NUDIX"/>
</dbReference>
<evidence type="ECO:0000256" key="8">
    <source>
        <dbReference type="SAM" id="MobiDB-lite"/>
    </source>
</evidence>
<evidence type="ECO:0000313" key="10">
    <source>
        <dbReference type="EMBL" id="SCU96810.1"/>
    </source>
</evidence>